<dbReference type="Proteomes" id="UP000236333">
    <property type="component" value="Unassembled WGS sequence"/>
</dbReference>
<name>A0A2J8AJR1_9CHLO</name>
<feature type="region of interest" description="Disordered" evidence="1">
    <location>
        <begin position="1"/>
        <end position="34"/>
    </location>
</feature>
<accession>A0A2J8AJR1</accession>
<evidence type="ECO:0000313" key="3">
    <source>
        <dbReference type="Proteomes" id="UP000236333"/>
    </source>
</evidence>
<dbReference type="AlphaFoldDB" id="A0A2J8AJR1"/>
<reference evidence="2 3" key="1">
    <citation type="journal article" date="2017" name="Mol. Biol. Evol.">
        <title>The 4-celled Tetrabaena socialis nuclear genome reveals the essential components for genetic control of cell number at the origin of multicellularity in the volvocine lineage.</title>
        <authorList>
            <person name="Featherston J."/>
            <person name="Arakaki Y."/>
            <person name="Hanschen E.R."/>
            <person name="Ferris P.J."/>
            <person name="Michod R.E."/>
            <person name="Olson B.J.S.C."/>
            <person name="Nozaki H."/>
            <person name="Durand P.M."/>
        </authorList>
    </citation>
    <scope>NUCLEOTIDE SEQUENCE [LARGE SCALE GENOMIC DNA]</scope>
    <source>
        <strain evidence="2 3">NIES-571</strain>
    </source>
</reference>
<gene>
    <name evidence="2" type="ORF">TSOC_000265</name>
</gene>
<dbReference type="OrthoDB" id="526825at2759"/>
<organism evidence="2 3">
    <name type="scientific">Tetrabaena socialis</name>
    <dbReference type="NCBI Taxonomy" id="47790"/>
    <lineage>
        <taxon>Eukaryota</taxon>
        <taxon>Viridiplantae</taxon>
        <taxon>Chlorophyta</taxon>
        <taxon>core chlorophytes</taxon>
        <taxon>Chlorophyceae</taxon>
        <taxon>CS clade</taxon>
        <taxon>Chlamydomonadales</taxon>
        <taxon>Tetrabaenaceae</taxon>
        <taxon>Tetrabaena</taxon>
    </lineage>
</organism>
<evidence type="ECO:0000313" key="2">
    <source>
        <dbReference type="EMBL" id="PNH12749.1"/>
    </source>
</evidence>
<sequence>MVTGADVDAHRRLRKSVYHPPGPSATLFPSKGHAAAKPSDGKEWAFTAGKHIVPGRSYSSTMSTLLRQDVKVQQAMPTRTAAYPDQLAGGSVAVISETAPSCVLRSKAQLRTGFSIGRSAHADVLQYRFSEGICSKEYQLNTDRPAAPQLATTTPAQSRVAFFDSRSSYNANKTRALASNVLTQ</sequence>
<proteinExistence type="predicted"/>
<keyword evidence="3" id="KW-1185">Reference proteome</keyword>
<dbReference type="EMBL" id="PGGS01000004">
    <property type="protein sequence ID" value="PNH12749.1"/>
    <property type="molecule type" value="Genomic_DNA"/>
</dbReference>
<evidence type="ECO:0000256" key="1">
    <source>
        <dbReference type="SAM" id="MobiDB-lite"/>
    </source>
</evidence>
<protein>
    <submittedName>
        <fullName evidence="2">Uncharacterized protein</fullName>
    </submittedName>
</protein>
<comment type="caution">
    <text evidence="2">The sequence shown here is derived from an EMBL/GenBank/DDBJ whole genome shotgun (WGS) entry which is preliminary data.</text>
</comment>